<sequence>MDKKFATQQKYFDLFTKDFLPNPTPKYHEVELKRGIKTVYIKDFPIESIKLKRSPYIVFIIFAKLLNFKFLGRWEKTLWEIPVLYKGIPFMLSHRKFGFQFTSFQKGANLTKLAKEAIKNIDNAIPFAEQLFQEEIKQKVIDGRISLSNEYRPIKERYDFFRRKAAAIYKKMNFPTPTGDALRDYEMLIMQNLLTPPEASFYTVAMLDAFFSLLEHSLVLIIPFLNHGFPENNNLEQFIGMNWKGKYQYVFSKSDPKTVAHQLNALIDIKEEYRNPISHGHFHKNGNSFNVHMENLGAIPMSLSKNRGNLSYGFKLPGDKEFKQICNVLDCFDDFIAKNKETKYGIQYIKTGFIVAFDKSSHEKYMDAMSSEKAFGNFLDYTSYQIESSANMDW</sequence>
<evidence type="ECO:0000313" key="2">
    <source>
        <dbReference type="Proteomes" id="UP000198836"/>
    </source>
</evidence>
<proteinExistence type="predicted"/>
<gene>
    <name evidence="1" type="ORF">SAMN04488511_11494</name>
</gene>
<protein>
    <submittedName>
        <fullName evidence="1">Uncharacterized protein</fullName>
    </submittedName>
</protein>
<keyword evidence="2" id="KW-1185">Reference proteome</keyword>
<evidence type="ECO:0000313" key="1">
    <source>
        <dbReference type="EMBL" id="SFA55137.1"/>
    </source>
</evidence>
<dbReference type="EMBL" id="FOJM01000014">
    <property type="protein sequence ID" value="SFA55137.1"/>
    <property type="molecule type" value="Genomic_DNA"/>
</dbReference>
<dbReference type="AlphaFoldDB" id="A0A1I0TTX9"/>
<name>A0A1I0TTX9_9SPHI</name>
<dbReference type="Proteomes" id="UP000198836">
    <property type="component" value="Unassembled WGS sequence"/>
</dbReference>
<dbReference type="OrthoDB" id="6057847at2"/>
<dbReference type="STRING" id="332999.SAMN04488511_11494"/>
<dbReference type="RefSeq" id="WP_090985853.1">
    <property type="nucleotide sequence ID" value="NZ_FOJM01000014.1"/>
</dbReference>
<accession>A0A1I0TTX9</accession>
<reference evidence="2" key="1">
    <citation type="submission" date="2016-10" db="EMBL/GenBank/DDBJ databases">
        <authorList>
            <person name="Varghese N."/>
            <person name="Submissions S."/>
        </authorList>
    </citation>
    <scope>NUCLEOTIDE SEQUENCE [LARGE SCALE GENOMIC DNA]</scope>
    <source>
        <strain evidence="2">DSM 18130</strain>
    </source>
</reference>
<organism evidence="1 2">
    <name type="scientific">Pedobacter suwonensis</name>
    <dbReference type="NCBI Taxonomy" id="332999"/>
    <lineage>
        <taxon>Bacteria</taxon>
        <taxon>Pseudomonadati</taxon>
        <taxon>Bacteroidota</taxon>
        <taxon>Sphingobacteriia</taxon>
        <taxon>Sphingobacteriales</taxon>
        <taxon>Sphingobacteriaceae</taxon>
        <taxon>Pedobacter</taxon>
    </lineage>
</organism>